<dbReference type="PANTHER" id="PTHR33909:SF1">
    <property type="entry name" value="SEC TRANSLOCON ACCESSORY COMPLEX SUBUNIT YAJC"/>
    <property type="match status" value="1"/>
</dbReference>
<dbReference type="NCBIfam" id="TIGR00739">
    <property type="entry name" value="yajC"/>
    <property type="match status" value="1"/>
</dbReference>
<evidence type="ECO:0000256" key="4">
    <source>
        <dbReference type="ARBA" id="ARBA00022692"/>
    </source>
</evidence>
<sequence>MQFLAMSQPGGGGNPLITLFPFILIFLIFYFFMIRPQQKKQKKLQAMLSSLKKGDKVVTNSGMFGVIWGIDDKENKIVLKFGDNLKIEFLKSSIAGKVN</sequence>
<keyword evidence="6 9" id="KW-1133">Transmembrane helix</keyword>
<proteinExistence type="predicted"/>
<evidence type="ECO:0000256" key="2">
    <source>
        <dbReference type="ARBA" id="ARBA00022448"/>
    </source>
</evidence>
<evidence type="ECO:0000256" key="3">
    <source>
        <dbReference type="ARBA" id="ARBA00022475"/>
    </source>
</evidence>
<keyword evidence="7" id="KW-0811">Translocation</keyword>
<dbReference type="PANTHER" id="PTHR33909">
    <property type="entry name" value="SEC TRANSLOCON ACCESSORY COMPLEX SUBUNIT YAJC"/>
    <property type="match status" value="1"/>
</dbReference>
<comment type="subcellular location">
    <subcellularLocation>
        <location evidence="1">Cell membrane</location>
        <topology evidence="1">Single-pass membrane protein</topology>
    </subcellularLocation>
</comment>
<evidence type="ECO:0000256" key="9">
    <source>
        <dbReference type="SAM" id="Phobius"/>
    </source>
</evidence>
<dbReference type="GO" id="GO:0015031">
    <property type="term" value="P:protein transport"/>
    <property type="evidence" value="ECO:0007669"/>
    <property type="project" value="UniProtKB-KW"/>
</dbReference>
<keyword evidence="5" id="KW-0653">Protein transport</keyword>
<evidence type="ECO:0008006" key="11">
    <source>
        <dbReference type="Google" id="ProtNLM"/>
    </source>
</evidence>
<comment type="caution">
    <text evidence="10">The sequence shown here is derived from an EMBL/GenBank/DDBJ whole genome shotgun (WGS) entry which is preliminary data.</text>
</comment>
<evidence type="ECO:0000256" key="6">
    <source>
        <dbReference type="ARBA" id="ARBA00022989"/>
    </source>
</evidence>
<protein>
    <recommendedName>
        <fullName evidence="11">Preprotein translocase subunit YajC</fullName>
    </recommendedName>
</protein>
<evidence type="ECO:0000256" key="8">
    <source>
        <dbReference type="ARBA" id="ARBA00023136"/>
    </source>
</evidence>
<organism evidence="10">
    <name type="scientific">marine sediment metagenome</name>
    <dbReference type="NCBI Taxonomy" id="412755"/>
    <lineage>
        <taxon>unclassified sequences</taxon>
        <taxon>metagenomes</taxon>
        <taxon>ecological metagenomes</taxon>
    </lineage>
</organism>
<dbReference type="EMBL" id="BARS01043252">
    <property type="protein sequence ID" value="GAG37646.1"/>
    <property type="molecule type" value="Genomic_DNA"/>
</dbReference>
<evidence type="ECO:0000313" key="10">
    <source>
        <dbReference type="EMBL" id="GAG37646.1"/>
    </source>
</evidence>
<dbReference type="Pfam" id="PF02699">
    <property type="entry name" value="YajC"/>
    <property type="match status" value="1"/>
</dbReference>
<gene>
    <name evidence="10" type="ORF">S01H1_65509</name>
</gene>
<evidence type="ECO:0000256" key="5">
    <source>
        <dbReference type="ARBA" id="ARBA00022927"/>
    </source>
</evidence>
<reference evidence="10" key="1">
    <citation type="journal article" date="2014" name="Front. Microbiol.">
        <title>High frequency of phylogenetically diverse reductive dehalogenase-homologous genes in deep subseafloor sedimentary metagenomes.</title>
        <authorList>
            <person name="Kawai M."/>
            <person name="Futagami T."/>
            <person name="Toyoda A."/>
            <person name="Takaki Y."/>
            <person name="Nishi S."/>
            <person name="Hori S."/>
            <person name="Arai W."/>
            <person name="Tsubouchi T."/>
            <person name="Morono Y."/>
            <person name="Uchiyama I."/>
            <person name="Ito T."/>
            <person name="Fujiyama A."/>
            <person name="Inagaki F."/>
            <person name="Takami H."/>
        </authorList>
    </citation>
    <scope>NUCLEOTIDE SEQUENCE</scope>
    <source>
        <strain evidence="10">Expedition CK06-06</strain>
    </source>
</reference>
<name>X0YLQ7_9ZZZZ</name>
<dbReference type="GO" id="GO:0005886">
    <property type="term" value="C:plasma membrane"/>
    <property type="evidence" value="ECO:0007669"/>
    <property type="project" value="UniProtKB-SubCell"/>
</dbReference>
<keyword evidence="3" id="KW-1003">Cell membrane</keyword>
<dbReference type="InterPro" id="IPR003849">
    <property type="entry name" value="Preprotein_translocase_YajC"/>
</dbReference>
<evidence type="ECO:0000256" key="1">
    <source>
        <dbReference type="ARBA" id="ARBA00004162"/>
    </source>
</evidence>
<dbReference type="SMART" id="SM01323">
    <property type="entry name" value="YajC"/>
    <property type="match status" value="1"/>
</dbReference>
<keyword evidence="4 9" id="KW-0812">Transmembrane</keyword>
<evidence type="ECO:0000256" key="7">
    <source>
        <dbReference type="ARBA" id="ARBA00023010"/>
    </source>
</evidence>
<accession>X0YLQ7</accession>
<dbReference type="AlphaFoldDB" id="X0YLQ7"/>
<keyword evidence="8 9" id="KW-0472">Membrane</keyword>
<keyword evidence="2" id="KW-0813">Transport</keyword>
<dbReference type="PRINTS" id="PR01853">
    <property type="entry name" value="YAJCTRNLCASE"/>
</dbReference>
<feature type="transmembrane region" description="Helical" evidence="9">
    <location>
        <begin position="16"/>
        <end position="34"/>
    </location>
</feature>